<feature type="signal peptide" evidence="9">
    <location>
        <begin position="1"/>
        <end position="21"/>
    </location>
</feature>
<keyword evidence="5 9" id="KW-0378">Hydrolase</keyword>
<dbReference type="RefSeq" id="WP_104763330.1">
    <property type="nucleotide sequence ID" value="NZ_FZPM01000019.1"/>
</dbReference>
<name>A0A3D8IZZ1_9HELI</name>
<accession>A0A3D8IZZ1</accession>
<keyword evidence="9" id="KW-0732">Signal</keyword>
<feature type="chain" id="PRO_5023977815" description="Beta-lactamase" evidence="9">
    <location>
        <begin position="22"/>
        <end position="501"/>
    </location>
</feature>
<dbReference type="EMBL" id="NXLW01000016">
    <property type="protein sequence ID" value="RDU70852.1"/>
    <property type="molecule type" value="Genomic_DNA"/>
</dbReference>
<sequence>MKKRIFFLCMLSLVCSLNLYSADEEEQPNQKTQNNAQSQNSNNTNNANSGTSGKNNNGDIARGPVTNVPRNGGYDLRDPRYYDGRYYNDGGYYQPSYPNYYGPQRYDPYDPRNYGQYYYDPYDPRNYERYYYPPVYPSYPQYAPSYNAPATPDSPSQNPPPNNTNTNEHKWFDDDRGAQIQLAPLPPADIAISYAPRIPPMPYSPNNVNIIQPSYNFPRPDDNPLENALADPKSASATLNAGVDAARKGDYKKALSMFNTACDQGNPAGCFGVGVMFMYGAGVQSDTQKAIKYYQKGCAGGDPTACANLGMIYDEAPNMGNNKQKAAEMYMTGCAGGDIEACNNIGWAYANGSGVPKDINKALQYYRFACDAGSQLGCYNLGLLNNATNVYGLNAAAMNPVDLNFVACNAGDIVGCANLGWIYSQGIEGAPRNYGLAAQYFNTACLGGVASSCNNLGVLYEQGRGITQNAGQALEMYSLACESGLSNGCDNYKNLRARVGR</sequence>
<reference evidence="11 12" key="1">
    <citation type="submission" date="2018-04" db="EMBL/GenBank/DDBJ databases">
        <title>Novel Campyloabacter and Helicobacter Species and Strains.</title>
        <authorList>
            <person name="Mannion A.J."/>
            <person name="Shen Z."/>
            <person name="Fox J.G."/>
        </authorList>
    </citation>
    <scope>NUCLEOTIDE SEQUENCE [LARGE SCALE GENOMIC DNA]</scope>
    <source>
        <strain evidence="11 12">MIT 97-5075</strain>
    </source>
</reference>
<dbReference type="PANTHER" id="PTHR13891:SF1">
    <property type="entry name" value="CYTOCHROME C OXIDASE ASSEMBLY FACTOR 7"/>
    <property type="match status" value="1"/>
</dbReference>
<feature type="region of interest" description="Disordered" evidence="10">
    <location>
        <begin position="93"/>
        <end position="120"/>
    </location>
</feature>
<dbReference type="InterPro" id="IPR040239">
    <property type="entry name" value="HcpB-like"/>
</dbReference>
<keyword evidence="7" id="KW-1015">Disulfide bond</keyword>
<comment type="function">
    <text evidence="9">Hydrolyzes 6-aminopenicillinic acid and 7-aminocephalosporanic acid (ACA) derivatives.</text>
</comment>
<keyword evidence="8" id="KW-0046">Antibiotic resistance</keyword>
<dbReference type="Pfam" id="PF08238">
    <property type="entry name" value="Sel1"/>
    <property type="match status" value="6"/>
</dbReference>
<evidence type="ECO:0000313" key="11">
    <source>
        <dbReference type="EMBL" id="RDU70852.1"/>
    </source>
</evidence>
<evidence type="ECO:0000256" key="3">
    <source>
        <dbReference type="ARBA" id="ARBA00012865"/>
    </source>
</evidence>
<dbReference type="Gene3D" id="1.25.40.10">
    <property type="entry name" value="Tetratricopeptide repeat domain"/>
    <property type="match status" value="2"/>
</dbReference>
<feature type="compositionally biased region" description="Low complexity" evidence="10">
    <location>
        <begin position="29"/>
        <end position="58"/>
    </location>
</feature>
<keyword evidence="6" id="KW-0802">TPR repeat</keyword>
<comment type="similarity">
    <text evidence="2 9">Belongs to the hcp beta-lactamase family.</text>
</comment>
<comment type="catalytic activity">
    <reaction evidence="1 9">
        <text>a beta-lactam + H2O = a substituted beta-amino acid</text>
        <dbReference type="Rhea" id="RHEA:20401"/>
        <dbReference type="ChEBI" id="CHEBI:15377"/>
        <dbReference type="ChEBI" id="CHEBI:35627"/>
        <dbReference type="ChEBI" id="CHEBI:140347"/>
        <dbReference type="EC" id="3.5.2.6"/>
    </reaction>
</comment>
<comment type="subcellular location">
    <subcellularLocation>
        <location evidence="9">Secreted</location>
    </subcellularLocation>
</comment>
<dbReference type="InterPro" id="IPR006597">
    <property type="entry name" value="Sel1-like"/>
</dbReference>
<evidence type="ECO:0000313" key="12">
    <source>
        <dbReference type="Proteomes" id="UP000256424"/>
    </source>
</evidence>
<dbReference type="Proteomes" id="UP000256424">
    <property type="component" value="Unassembled WGS sequence"/>
</dbReference>
<gene>
    <name evidence="11" type="ORF">CQA66_07505</name>
</gene>
<proteinExistence type="inferred from homology"/>
<dbReference type="InterPro" id="IPR011990">
    <property type="entry name" value="TPR-like_helical_dom_sf"/>
</dbReference>
<keyword evidence="4" id="KW-0677">Repeat</keyword>
<feature type="compositionally biased region" description="Low complexity" evidence="10">
    <location>
        <begin position="143"/>
        <end position="156"/>
    </location>
</feature>
<evidence type="ECO:0000256" key="10">
    <source>
        <dbReference type="SAM" id="MobiDB-lite"/>
    </source>
</evidence>
<dbReference type="GO" id="GO:0005576">
    <property type="term" value="C:extracellular region"/>
    <property type="evidence" value="ECO:0007669"/>
    <property type="project" value="UniProtKB-SubCell"/>
</dbReference>
<evidence type="ECO:0000256" key="9">
    <source>
        <dbReference type="RuleBase" id="RU366075"/>
    </source>
</evidence>
<evidence type="ECO:0000256" key="4">
    <source>
        <dbReference type="ARBA" id="ARBA00022737"/>
    </source>
</evidence>
<evidence type="ECO:0000256" key="8">
    <source>
        <dbReference type="ARBA" id="ARBA00023251"/>
    </source>
</evidence>
<dbReference type="PANTHER" id="PTHR13891">
    <property type="entry name" value="CYTOCHROME C OXIDASE ASSEMBLY FACTOR 7"/>
    <property type="match status" value="1"/>
</dbReference>
<evidence type="ECO:0000256" key="1">
    <source>
        <dbReference type="ARBA" id="ARBA00001526"/>
    </source>
</evidence>
<dbReference type="AlphaFoldDB" id="A0A3D8IZZ1"/>
<evidence type="ECO:0000256" key="5">
    <source>
        <dbReference type="ARBA" id="ARBA00022801"/>
    </source>
</evidence>
<dbReference type="GO" id="GO:0008800">
    <property type="term" value="F:beta-lactamase activity"/>
    <property type="evidence" value="ECO:0007669"/>
    <property type="project" value="UniProtKB-UniRule"/>
</dbReference>
<feature type="region of interest" description="Disordered" evidence="10">
    <location>
        <begin position="26"/>
        <end position="80"/>
    </location>
</feature>
<comment type="caution">
    <text evidence="11">The sequence shown here is derived from an EMBL/GenBank/DDBJ whole genome shotgun (WGS) entry which is preliminary data.</text>
</comment>
<dbReference type="EC" id="3.5.2.6" evidence="3 9"/>
<keyword evidence="9" id="KW-0964">Secreted</keyword>
<evidence type="ECO:0000256" key="7">
    <source>
        <dbReference type="ARBA" id="ARBA00023157"/>
    </source>
</evidence>
<organism evidence="11 12">
    <name type="scientific">Helicobacter aurati</name>
    <dbReference type="NCBI Taxonomy" id="137778"/>
    <lineage>
        <taxon>Bacteria</taxon>
        <taxon>Pseudomonadati</taxon>
        <taxon>Campylobacterota</taxon>
        <taxon>Epsilonproteobacteria</taxon>
        <taxon>Campylobacterales</taxon>
        <taxon>Helicobacteraceae</taxon>
        <taxon>Helicobacter</taxon>
    </lineage>
</organism>
<dbReference type="SUPFAM" id="SSF81901">
    <property type="entry name" value="HCP-like"/>
    <property type="match status" value="2"/>
</dbReference>
<evidence type="ECO:0000256" key="2">
    <source>
        <dbReference type="ARBA" id="ARBA00008486"/>
    </source>
</evidence>
<dbReference type="GO" id="GO:0046677">
    <property type="term" value="P:response to antibiotic"/>
    <property type="evidence" value="ECO:0007669"/>
    <property type="project" value="UniProtKB-KW"/>
</dbReference>
<keyword evidence="12" id="KW-1185">Reference proteome</keyword>
<dbReference type="OrthoDB" id="9772133at2"/>
<protein>
    <recommendedName>
        <fullName evidence="3 9">Beta-lactamase</fullName>
        <ecNumber evidence="3 9">3.5.2.6</ecNumber>
    </recommendedName>
</protein>
<dbReference type="SMART" id="SM00671">
    <property type="entry name" value="SEL1"/>
    <property type="match status" value="6"/>
</dbReference>
<evidence type="ECO:0000256" key="6">
    <source>
        <dbReference type="ARBA" id="ARBA00022803"/>
    </source>
</evidence>
<feature type="region of interest" description="Disordered" evidence="10">
    <location>
        <begin position="143"/>
        <end position="170"/>
    </location>
</feature>